<gene>
    <name evidence="1" type="ORF">KI387_030508</name>
</gene>
<protein>
    <submittedName>
        <fullName evidence="1">Uncharacterized protein</fullName>
    </submittedName>
</protein>
<keyword evidence="2" id="KW-1185">Reference proteome</keyword>
<evidence type="ECO:0000313" key="2">
    <source>
        <dbReference type="Proteomes" id="UP000824469"/>
    </source>
</evidence>
<dbReference type="AlphaFoldDB" id="A0AA38FF56"/>
<sequence length="67" mass="7375">AQIAAMAKTLEKLSANLAHEVRSGILCTNYEVEGHANDSFPLKSRHALAVDCEIFHGDHDVSRFLLL</sequence>
<dbReference type="EMBL" id="JAHRHJ020000010">
    <property type="protein sequence ID" value="KAH9298826.1"/>
    <property type="molecule type" value="Genomic_DNA"/>
</dbReference>
<accession>A0AA38FF56</accession>
<name>A0AA38FF56_TAXCH</name>
<dbReference type="Proteomes" id="UP000824469">
    <property type="component" value="Unassembled WGS sequence"/>
</dbReference>
<reference evidence="1 2" key="1">
    <citation type="journal article" date="2021" name="Nat. Plants">
        <title>The Taxus genome provides insights into paclitaxel biosynthesis.</title>
        <authorList>
            <person name="Xiong X."/>
            <person name="Gou J."/>
            <person name="Liao Q."/>
            <person name="Li Y."/>
            <person name="Zhou Q."/>
            <person name="Bi G."/>
            <person name="Li C."/>
            <person name="Du R."/>
            <person name="Wang X."/>
            <person name="Sun T."/>
            <person name="Guo L."/>
            <person name="Liang H."/>
            <person name="Lu P."/>
            <person name="Wu Y."/>
            <person name="Zhang Z."/>
            <person name="Ro D.K."/>
            <person name="Shang Y."/>
            <person name="Huang S."/>
            <person name="Yan J."/>
        </authorList>
    </citation>
    <scope>NUCLEOTIDE SEQUENCE [LARGE SCALE GENOMIC DNA]</scope>
    <source>
        <strain evidence="1">Ta-2019</strain>
    </source>
</reference>
<comment type="caution">
    <text evidence="1">The sequence shown here is derived from an EMBL/GenBank/DDBJ whole genome shotgun (WGS) entry which is preliminary data.</text>
</comment>
<proteinExistence type="predicted"/>
<feature type="non-terminal residue" evidence="1">
    <location>
        <position position="1"/>
    </location>
</feature>
<organism evidence="1 2">
    <name type="scientific">Taxus chinensis</name>
    <name type="common">Chinese yew</name>
    <name type="synonym">Taxus wallichiana var. chinensis</name>
    <dbReference type="NCBI Taxonomy" id="29808"/>
    <lineage>
        <taxon>Eukaryota</taxon>
        <taxon>Viridiplantae</taxon>
        <taxon>Streptophyta</taxon>
        <taxon>Embryophyta</taxon>
        <taxon>Tracheophyta</taxon>
        <taxon>Spermatophyta</taxon>
        <taxon>Pinopsida</taxon>
        <taxon>Pinidae</taxon>
        <taxon>Conifers II</taxon>
        <taxon>Cupressales</taxon>
        <taxon>Taxaceae</taxon>
        <taxon>Taxus</taxon>
    </lineage>
</organism>
<evidence type="ECO:0000313" key="1">
    <source>
        <dbReference type="EMBL" id="KAH9298826.1"/>
    </source>
</evidence>